<dbReference type="PANTHER" id="PTHR30055">
    <property type="entry name" value="HTH-TYPE TRANSCRIPTIONAL REGULATOR RUTR"/>
    <property type="match status" value="1"/>
</dbReference>
<protein>
    <submittedName>
        <fullName evidence="6">TetR/AcrR family transcriptional regulator</fullName>
    </submittedName>
</protein>
<dbReference type="InterPro" id="IPR009057">
    <property type="entry name" value="Homeodomain-like_sf"/>
</dbReference>
<evidence type="ECO:0000256" key="4">
    <source>
        <dbReference type="PROSITE-ProRule" id="PRU00335"/>
    </source>
</evidence>
<dbReference type="EMBL" id="JBHMAG010000030">
    <property type="protein sequence ID" value="MFB9756906.1"/>
    <property type="molecule type" value="Genomic_DNA"/>
</dbReference>
<comment type="caution">
    <text evidence="6">The sequence shown here is derived from an EMBL/GenBank/DDBJ whole genome shotgun (WGS) entry which is preliminary data.</text>
</comment>
<dbReference type="InterPro" id="IPR050109">
    <property type="entry name" value="HTH-type_TetR-like_transc_reg"/>
</dbReference>
<evidence type="ECO:0000256" key="2">
    <source>
        <dbReference type="ARBA" id="ARBA00023125"/>
    </source>
</evidence>
<evidence type="ECO:0000259" key="5">
    <source>
        <dbReference type="PROSITE" id="PS50977"/>
    </source>
</evidence>
<evidence type="ECO:0000313" key="7">
    <source>
        <dbReference type="Proteomes" id="UP001589619"/>
    </source>
</evidence>
<keyword evidence="2 4" id="KW-0238">DNA-binding</keyword>
<reference evidence="6 7" key="1">
    <citation type="submission" date="2024-09" db="EMBL/GenBank/DDBJ databases">
        <authorList>
            <person name="Sun Q."/>
            <person name="Mori K."/>
        </authorList>
    </citation>
    <scope>NUCLEOTIDE SEQUENCE [LARGE SCALE GENOMIC DNA]</scope>
    <source>
        <strain evidence="6 7">JCM 12520</strain>
    </source>
</reference>
<dbReference type="PROSITE" id="PS50977">
    <property type="entry name" value="HTH_TETR_2"/>
    <property type="match status" value="1"/>
</dbReference>
<feature type="DNA-binding region" description="H-T-H motif" evidence="4">
    <location>
        <begin position="23"/>
        <end position="42"/>
    </location>
</feature>
<dbReference type="SUPFAM" id="SSF46689">
    <property type="entry name" value="Homeodomain-like"/>
    <property type="match status" value="1"/>
</dbReference>
<name>A0ABV5W9R9_9BACL</name>
<evidence type="ECO:0000256" key="3">
    <source>
        <dbReference type="ARBA" id="ARBA00023163"/>
    </source>
</evidence>
<evidence type="ECO:0000313" key="6">
    <source>
        <dbReference type="EMBL" id="MFB9756906.1"/>
    </source>
</evidence>
<keyword evidence="3" id="KW-0804">Transcription</keyword>
<dbReference type="PRINTS" id="PR00455">
    <property type="entry name" value="HTHTETR"/>
</dbReference>
<dbReference type="Gene3D" id="1.10.10.60">
    <property type="entry name" value="Homeodomain-like"/>
    <property type="match status" value="1"/>
</dbReference>
<dbReference type="RefSeq" id="WP_344906351.1">
    <property type="nucleotide sequence ID" value="NZ_BAAAYO010000003.1"/>
</dbReference>
<dbReference type="Gene3D" id="1.10.357.10">
    <property type="entry name" value="Tetracycline Repressor, domain 2"/>
    <property type="match status" value="1"/>
</dbReference>
<evidence type="ECO:0000256" key="1">
    <source>
        <dbReference type="ARBA" id="ARBA00023015"/>
    </source>
</evidence>
<keyword evidence="7" id="KW-1185">Reference proteome</keyword>
<gene>
    <name evidence="6" type="ORF">ACFFNY_35515</name>
</gene>
<dbReference type="InterPro" id="IPR036271">
    <property type="entry name" value="Tet_transcr_reg_TetR-rel_C_sf"/>
</dbReference>
<keyword evidence="1" id="KW-0805">Transcription regulation</keyword>
<dbReference type="Proteomes" id="UP001589619">
    <property type="component" value="Unassembled WGS sequence"/>
</dbReference>
<dbReference type="PANTHER" id="PTHR30055:SF238">
    <property type="entry name" value="MYCOFACTOCIN BIOSYNTHESIS TRANSCRIPTIONAL REGULATOR MFTR-RELATED"/>
    <property type="match status" value="1"/>
</dbReference>
<proteinExistence type="predicted"/>
<accession>A0ABV5W9R9</accession>
<dbReference type="SUPFAM" id="SSF48498">
    <property type="entry name" value="Tetracyclin repressor-like, C-terminal domain"/>
    <property type="match status" value="1"/>
</dbReference>
<dbReference type="Pfam" id="PF00440">
    <property type="entry name" value="TetR_N"/>
    <property type="match status" value="1"/>
</dbReference>
<organism evidence="6 7">
    <name type="scientific">Paenibacillus hodogayensis</name>
    <dbReference type="NCBI Taxonomy" id="279208"/>
    <lineage>
        <taxon>Bacteria</taxon>
        <taxon>Bacillati</taxon>
        <taxon>Bacillota</taxon>
        <taxon>Bacilli</taxon>
        <taxon>Bacillales</taxon>
        <taxon>Paenibacillaceae</taxon>
        <taxon>Paenibacillus</taxon>
    </lineage>
</organism>
<dbReference type="InterPro" id="IPR001647">
    <property type="entry name" value="HTH_TetR"/>
</dbReference>
<sequence>MTAVKIREVALCHFARNGYEGASLADIAAEVGIKKQSIYNHFKGKDDLFLAVFQDVAVREMLFAEDYVKRRGMLSLEEMLYGFLSEYRKRYEREDDTKFFLRMAFFPPGHLLREVVVYCNDHLARMELLLIPLFESAAGKGEMHPDISVERAIAAFSAVLDGMFVEMLYGDLERSLKRLDASWFVYWRGVKNS</sequence>
<feature type="domain" description="HTH tetR-type" evidence="5">
    <location>
        <begin position="1"/>
        <end position="60"/>
    </location>
</feature>